<keyword evidence="2" id="KW-0819">tRNA processing</keyword>
<accession>A0A6J2XMV5</accession>
<dbReference type="GO" id="GO:0003676">
    <property type="term" value="F:nucleic acid binding"/>
    <property type="evidence" value="ECO:0007669"/>
    <property type="project" value="InterPro"/>
</dbReference>
<dbReference type="InParanoid" id="A0A6J2XMV5"/>
<dbReference type="InterPro" id="IPR036882">
    <property type="entry name" value="Alba-like_dom_sf"/>
</dbReference>
<evidence type="ECO:0000256" key="2">
    <source>
        <dbReference type="ARBA" id="ARBA00022694"/>
    </source>
</evidence>
<evidence type="ECO:0000313" key="6">
    <source>
        <dbReference type="RefSeq" id="XP_030751999.1"/>
    </source>
</evidence>
<dbReference type="KEGG" id="soy:115879357"/>
<reference evidence="6" key="1">
    <citation type="submission" date="2025-08" db="UniProtKB">
        <authorList>
            <consortium name="RefSeq"/>
        </authorList>
    </citation>
    <scope>IDENTIFICATION</scope>
    <source>
        <tissue evidence="6">Gonads</tissue>
    </source>
</reference>
<dbReference type="Pfam" id="PF12328">
    <property type="entry name" value="Rpp20"/>
    <property type="match status" value="1"/>
</dbReference>
<dbReference type="PANTHER" id="PTHR15314">
    <property type="entry name" value="RIBONUCLEASE P PROTEIN SUBUNIT P20"/>
    <property type="match status" value="1"/>
</dbReference>
<evidence type="ECO:0000256" key="4">
    <source>
        <dbReference type="SAM" id="MobiDB-lite"/>
    </source>
</evidence>
<sequence length="142" mass="16488">MAESLRNKHQINSRRPKNIKETKENQTFCKRRLEKPEVGKNIIYVSNTTSNKVALEEQCLKLVRNDEKNIIIYCLGAAVQRGILLALQISEKFISYELDAKTFSTVLIDDLEPTVDNADYEIQRRYNSALRIQVFKRDLLQA</sequence>
<feature type="region of interest" description="Disordered" evidence="4">
    <location>
        <begin position="1"/>
        <end position="24"/>
    </location>
</feature>
<dbReference type="FunCoup" id="A0A6J2XMV5">
    <property type="interactions" value="866"/>
</dbReference>
<gene>
    <name evidence="6" type="primary">LOC115879357</name>
</gene>
<feature type="compositionally biased region" description="Basic residues" evidence="4">
    <location>
        <begin position="7"/>
        <end position="17"/>
    </location>
</feature>
<dbReference type="InterPro" id="IPR014612">
    <property type="entry name" value="Pop7/Rpp20"/>
</dbReference>
<dbReference type="PANTHER" id="PTHR15314:SF1">
    <property type="entry name" value="RIBONUCLEASE P PROTEIN SUBUNIT P20"/>
    <property type="match status" value="1"/>
</dbReference>
<proteinExistence type="predicted"/>
<dbReference type="GO" id="GO:0000172">
    <property type="term" value="C:ribonuclease MRP complex"/>
    <property type="evidence" value="ECO:0007669"/>
    <property type="project" value="InterPro"/>
</dbReference>
<dbReference type="RefSeq" id="XP_030751999.1">
    <property type="nucleotide sequence ID" value="XM_030896139.1"/>
</dbReference>
<name>A0A6J2XMV5_SITOR</name>
<dbReference type="Gene3D" id="3.30.110.20">
    <property type="entry name" value="Alba-like domain"/>
    <property type="match status" value="1"/>
</dbReference>
<dbReference type="AlphaFoldDB" id="A0A6J2XMV5"/>
<evidence type="ECO:0000313" key="5">
    <source>
        <dbReference type="Proteomes" id="UP000504635"/>
    </source>
</evidence>
<dbReference type="SUPFAM" id="SSF82704">
    <property type="entry name" value="AlbA-like"/>
    <property type="match status" value="1"/>
</dbReference>
<dbReference type="GO" id="GO:0001682">
    <property type="term" value="P:tRNA 5'-leader removal"/>
    <property type="evidence" value="ECO:0007669"/>
    <property type="project" value="InterPro"/>
</dbReference>
<keyword evidence="3" id="KW-0539">Nucleus</keyword>
<dbReference type="GO" id="GO:0005655">
    <property type="term" value="C:nucleolar ribonuclease P complex"/>
    <property type="evidence" value="ECO:0007669"/>
    <property type="project" value="InterPro"/>
</dbReference>
<organism evidence="5 6">
    <name type="scientific">Sitophilus oryzae</name>
    <name type="common">Rice weevil</name>
    <name type="synonym">Curculio oryzae</name>
    <dbReference type="NCBI Taxonomy" id="7048"/>
    <lineage>
        <taxon>Eukaryota</taxon>
        <taxon>Metazoa</taxon>
        <taxon>Ecdysozoa</taxon>
        <taxon>Arthropoda</taxon>
        <taxon>Hexapoda</taxon>
        <taxon>Insecta</taxon>
        <taxon>Pterygota</taxon>
        <taxon>Neoptera</taxon>
        <taxon>Endopterygota</taxon>
        <taxon>Coleoptera</taxon>
        <taxon>Polyphaga</taxon>
        <taxon>Cucujiformia</taxon>
        <taxon>Curculionidae</taxon>
        <taxon>Dryophthorinae</taxon>
        <taxon>Sitophilus</taxon>
    </lineage>
</organism>
<protein>
    <submittedName>
        <fullName evidence="6">Uncharacterized protein LOC115879357 isoform X1</fullName>
    </submittedName>
</protein>
<evidence type="ECO:0000256" key="3">
    <source>
        <dbReference type="ARBA" id="ARBA00023242"/>
    </source>
</evidence>
<dbReference type="GeneID" id="115879357"/>
<comment type="subcellular location">
    <subcellularLocation>
        <location evidence="1">Nucleus</location>
        <location evidence="1">Nucleolus</location>
    </subcellularLocation>
</comment>
<dbReference type="OrthoDB" id="416729at2759"/>
<evidence type="ECO:0000256" key="1">
    <source>
        <dbReference type="ARBA" id="ARBA00004604"/>
    </source>
</evidence>
<dbReference type="Proteomes" id="UP000504635">
    <property type="component" value="Unplaced"/>
</dbReference>
<keyword evidence="5" id="KW-1185">Reference proteome</keyword>